<dbReference type="RefSeq" id="WP_390197996.1">
    <property type="nucleotide sequence ID" value="NZ_JBHMEP010000020.1"/>
</dbReference>
<name>A0ABV5HU11_9VIBR</name>
<reference evidence="1 2" key="1">
    <citation type="submission" date="2024-09" db="EMBL/GenBank/DDBJ databases">
        <authorList>
            <person name="Sun Q."/>
            <person name="Mori K."/>
        </authorList>
    </citation>
    <scope>NUCLEOTIDE SEQUENCE [LARGE SCALE GENOMIC DNA]</scope>
    <source>
        <strain evidence="1 2">CECT 8064</strain>
    </source>
</reference>
<evidence type="ECO:0000313" key="2">
    <source>
        <dbReference type="Proteomes" id="UP001589645"/>
    </source>
</evidence>
<evidence type="ECO:0000313" key="1">
    <source>
        <dbReference type="EMBL" id="MFB9137765.1"/>
    </source>
</evidence>
<proteinExistence type="predicted"/>
<dbReference type="EMBL" id="JBHMEP010000020">
    <property type="protein sequence ID" value="MFB9137765.1"/>
    <property type="molecule type" value="Genomic_DNA"/>
</dbReference>
<dbReference type="Proteomes" id="UP001589645">
    <property type="component" value="Unassembled WGS sequence"/>
</dbReference>
<keyword evidence="2" id="KW-1185">Reference proteome</keyword>
<organism evidence="1 2">
    <name type="scientific">Vibrio olivae</name>
    <dbReference type="NCBI Taxonomy" id="1243002"/>
    <lineage>
        <taxon>Bacteria</taxon>
        <taxon>Pseudomonadati</taxon>
        <taxon>Pseudomonadota</taxon>
        <taxon>Gammaproteobacteria</taxon>
        <taxon>Vibrionales</taxon>
        <taxon>Vibrionaceae</taxon>
        <taxon>Vibrio</taxon>
    </lineage>
</organism>
<sequence>MVIEFDFEIYKNGDYDKVYLRNGKEARVLCDNGKGNSPMVVMIEDDKADDYIILRYNETGRRNINGQSDLDLMLSVKEREPELWVVVISYMDNKDKRQKMVLPNFFSRDIRGYIYLQGSSKSNVSYYVGRLEKDGCFDELCEKIRVKRDRIYNMEIISLSDDETAV</sequence>
<accession>A0ABV5HU11</accession>
<gene>
    <name evidence="1" type="ORF">ACFFUV_22710</name>
</gene>
<protein>
    <submittedName>
        <fullName evidence="1">Uncharacterized protein</fullName>
    </submittedName>
</protein>
<comment type="caution">
    <text evidence="1">The sequence shown here is derived from an EMBL/GenBank/DDBJ whole genome shotgun (WGS) entry which is preliminary data.</text>
</comment>